<dbReference type="Proteomes" id="UP000285159">
    <property type="component" value="Unassembled WGS sequence"/>
</dbReference>
<sequence>MNTLKPFLMISTVFPAALPAQEKPNIIYIMTDQQTAKAMSCAGNKDLHTPNMDKLAQRGIRFDNAYCAHPLSGPSRAAMFTGHTSGEVGLDKNGTPMPDSLRTRTLGSLVEQAGYTTAYAGKWHVHTGSLPGKYAFGFENLHGHNDFGLAEACVNFLQRKHNKPFFLVASFDNPHNICQYARKQTLPFATVKEPRIEDCPNLPENFNVSPYDADVLVREKALSYRIYPTGNYTPDDWRRYLNAYYRLVEHIDIEIGKIITEIDRQNLWKNTVIIFTSDHGDGAAAHRWNQKTVLYEEVTNIPFIVCLPKGKNAGKVLPQLINNGVDLLPSICEWTGAQVPADCQGVSFCSIVEEGDTQKAHQPYVVSETYFFQTGGTRGWLVRTPKYKYVLYESGINREMLYNMQTDRKEMCNLAIESKYRNILLQHRQMLQEWMKKHPLPGRISTLQFIPKEFE</sequence>
<evidence type="ECO:0000259" key="4">
    <source>
        <dbReference type="Pfam" id="PF00884"/>
    </source>
</evidence>
<feature type="modified residue" description="3-oxoalanine (Ser)" evidence="3">
    <location>
        <position position="72"/>
    </location>
</feature>
<dbReference type="GO" id="GO:0015024">
    <property type="term" value="F:glucuronate-2-sulfatase activity"/>
    <property type="evidence" value="ECO:0007669"/>
    <property type="project" value="TreeGrafter"/>
</dbReference>
<comment type="similarity">
    <text evidence="1">Belongs to the sulfatase family.</text>
</comment>
<protein>
    <submittedName>
        <fullName evidence="6">DUF4976 domain-containing protein</fullName>
    </submittedName>
    <submittedName>
        <fullName evidence="5">Sulfatase</fullName>
    </submittedName>
</protein>
<evidence type="ECO:0000313" key="5">
    <source>
        <dbReference type="EMBL" id="OUO00912.1"/>
    </source>
</evidence>
<dbReference type="EMBL" id="NFII01000008">
    <property type="protein sequence ID" value="OUO00912.1"/>
    <property type="molecule type" value="Genomic_DNA"/>
</dbReference>
<dbReference type="Gene3D" id="3.40.720.10">
    <property type="entry name" value="Alkaline Phosphatase, subunit A"/>
    <property type="match status" value="1"/>
</dbReference>
<dbReference type="SUPFAM" id="SSF53649">
    <property type="entry name" value="Alkaline phosphatase-like"/>
    <property type="match status" value="1"/>
</dbReference>
<feature type="domain" description="Sulfatase N-terminal" evidence="4">
    <location>
        <begin position="24"/>
        <end position="337"/>
    </location>
</feature>
<evidence type="ECO:0000256" key="2">
    <source>
        <dbReference type="ARBA" id="ARBA00022801"/>
    </source>
</evidence>
<dbReference type="Pfam" id="PF00884">
    <property type="entry name" value="Sulfatase"/>
    <property type="match status" value="1"/>
</dbReference>
<dbReference type="InterPro" id="IPR024607">
    <property type="entry name" value="Sulfatase_CS"/>
</dbReference>
<evidence type="ECO:0000313" key="6">
    <source>
        <dbReference type="EMBL" id="RGT32769.1"/>
    </source>
</evidence>
<dbReference type="EMBL" id="QRWP01000007">
    <property type="protein sequence ID" value="RGT32769.1"/>
    <property type="molecule type" value="Genomic_DNA"/>
</dbReference>
<dbReference type="GO" id="GO:0004065">
    <property type="term" value="F:arylsulfatase activity"/>
    <property type="evidence" value="ECO:0007669"/>
    <property type="project" value="TreeGrafter"/>
</dbReference>
<name>A0A1Y3YU73_9BACE</name>
<evidence type="ECO:0000313" key="7">
    <source>
        <dbReference type="Proteomes" id="UP000195386"/>
    </source>
</evidence>
<dbReference type="RefSeq" id="WP_009123153.1">
    <property type="nucleotide sequence ID" value="NZ_CABIZW010000004.1"/>
</dbReference>
<dbReference type="Proteomes" id="UP000195386">
    <property type="component" value="Unassembled WGS sequence"/>
</dbReference>
<dbReference type="PANTHER" id="PTHR46615">
    <property type="entry name" value="ARYLSULFATASE K"/>
    <property type="match status" value="1"/>
</dbReference>
<accession>A0A1Y3YU73</accession>
<reference evidence="6 8" key="3">
    <citation type="submission" date="2018-08" db="EMBL/GenBank/DDBJ databases">
        <title>A genome reference for cultivated species of the human gut microbiota.</title>
        <authorList>
            <person name="Zou Y."/>
            <person name="Xue W."/>
            <person name="Luo G."/>
        </authorList>
    </citation>
    <scope>NUCLEOTIDE SEQUENCE [LARGE SCALE GENOMIC DNA]</scope>
    <source>
        <strain evidence="6 8">AF19-1AC</strain>
    </source>
</reference>
<dbReference type="PANTHER" id="PTHR46615:SF1">
    <property type="entry name" value="ARYLSULFATASE K"/>
    <property type="match status" value="1"/>
</dbReference>
<keyword evidence="2" id="KW-0378">Hydrolase</keyword>
<dbReference type="InterPro" id="IPR017850">
    <property type="entry name" value="Alkaline_phosphatase_core_sf"/>
</dbReference>
<dbReference type="PROSITE" id="PS00523">
    <property type="entry name" value="SULFATASE_1"/>
    <property type="match status" value="1"/>
</dbReference>
<proteinExistence type="inferred from homology"/>
<reference evidence="7" key="1">
    <citation type="submission" date="2017-04" db="EMBL/GenBank/DDBJ databases">
        <title>Function of individual gut microbiota members based on whole genome sequencing of pure cultures obtained from chicken caecum.</title>
        <authorList>
            <person name="Medvecky M."/>
            <person name="Cejkova D."/>
            <person name="Polansky O."/>
            <person name="Karasova D."/>
            <person name="Kubasova T."/>
            <person name="Cizek A."/>
            <person name="Rychlik I."/>
        </authorList>
    </citation>
    <scope>NUCLEOTIDE SEQUENCE [LARGE SCALE GENOMIC DNA]</scope>
    <source>
        <strain evidence="7">An43</strain>
    </source>
</reference>
<evidence type="ECO:0000256" key="3">
    <source>
        <dbReference type="PIRSR" id="PIRSR600917-52"/>
    </source>
</evidence>
<organism evidence="5 7">
    <name type="scientific">Bacteroides clarus</name>
    <dbReference type="NCBI Taxonomy" id="626929"/>
    <lineage>
        <taxon>Bacteria</taxon>
        <taxon>Pseudomonadati</taxon>
        <taxon>Bacteroidota</taxon>
        <taxon>Bacteroidia</taxon>
        <taxon>Bacteroidales</taxon>
        <taxon>Bacteroidaceae</taxon>
        <taxon>Bacteroides</taxon>
    </lineage>
</organism>
<dbReference type="InterPro" id="IPR000917">
    <property type="entry name" value="Sulfatase_N"/>
</dbReference>
<evidence type="ECO:0000256" key="1">
    <source>
        <dbReference type="ARBA" id="ARBA00008779"/>
    </source>
</evidence>
<gene>
    <name evidence="5" type="ORF">B5F97_10350</name>
    <name evidence="6" type="ORF">DWX38_09965</name>
</gene>
<reference evidence="5" key="2">
    <citation type="journal article" date="2018" name="BMC Genomics">
        <title>Whole genome sequencing and function prediction of 133 gut anaerobes isolated from chicken caecum in pure cultures.</title>
        <authorList>
            <person name="Medvecky M."/>
            <person name="Cejkova D."/>
            <person name="Polansky O."/>
            <person name="Karasova D."/>
            <person name="Kubasova T."/>
            <person name="Cizek A."/>
            <person name="Rychlik I."/>
        </authorList>
    </citation>
    <scope>NUCLEOTIDE SEQUENCE</scope>
    <source>
        <strain evidence="5">An43</strain>
    </source>
</reference>
<evidence type="ECO:0000313" key="8">
    <source>
        <dbReference type="Proteomes" id="UP000285159"/>
    </source>
</evidence>
<dbReference type="PROSITE" id="PS00149">
    <property type="entry name" value="SULFATASE_2"/>
    <property type="match status" value="1"/>
</dbReference>
<dbReference type="InterPro" id="IPR051849">
    <property type="entry name" value="GAG-degrading_sulfatase"/>
</dbReference>
<comment type="caution">
    <text evidence="5">The sequence shown here is derived from an EMBL/GenBank/DDBJ whole genome shotgun (WGS) entry which is preliminary data.</text>
</comment>
<dbReference type="AlphaFoldDB" id="A0A1Y3YU73"/>
<comment type="PTM">
    <text evidence="3">The conversion to 3-oxoalanine (also known as C-formylglycine, FGly), of a serine or cysteine residue in prokaryotes and of a cysteine residue in eukaryotes, is critical for catalytic activity.</text>
</comment>